<dbReference type="STRING" id="46224.B4102_1538"/>
<dbReference type="GO" id="GO:0045150">
    <property type="term" value="P:acetoin catabolic process"/>
    <property type="evidence" value="ECO:0007669"/>
    <property type="project" value="UniProtKB-UniPathway"/>
</dbReference>
<feature type="domain" description="Histone deacetylase" evidence="5">
    <location>
        <begin position="30"/>
        <end position="326"/>
    </location>
</feature>
<dbReference type="Gene3D" id="3.40.800.20">
    <property type="entry name" value="Histone deacetylase domain"/>
    <property type="match status" value="1"/>
</dbReference>
<proteinExistence type="inferred from homology"/>
<dbReference type="RefSeq" id="WP_382332046.1">
    <property type="nucleotide sequence ID" value="NZ_JBHVHW010000362.1"/>
</dbReference>
<dbReference type="AlphaFoldDB" id="A0A150LEG7"/>
<dbReference type="InterPro" id="IPR023801">
    <property type="entry name" value="His_deacetylse_dom"/>
</dbReference>
<accession>A0A150LEG7</accession>
<evidence type="ECO:0000313" key="6">
    <source>
        <dbReference type="EMBL" id="KYD10753.1"/>
    </source>
</evidence>
<dbReference type="CDD" id="cd09994">
    <property type="entry name" value="HDAC_AcuC_like"/>
    <property type="match status" value="1"/>
</dbReference>
<dbReference type="Pfam" id="PF00850">
    <property type="entry name" value="Hist_deacetyl"/>
    <property type="match status" value="1"/>
</dbReference>
<dbReference type="InterPro" id="IPR003085">
    <property type="entry name" value="AcuC"/>
</dbReference>
<dbReference type="InterPro" id="IPR023696">
    <property type="entry name" value="Ureohydrolase_dom_sf"/>
</dbReference>
<organism evidence="6 7">
    <name type="scientific">Heyndrickxia sporothermodurans</name>
    <dbReference type="NCBI Taxonomy" id="46224"/>
    <lineage>
        <taxon>Bacteria</taxon>
        <taxon>Bacillati</taxon>
        <taxon>Bacillota</taxon>
        <taxon>Bacilli</taxon>
        <taxon>Bacillales</taxon>
        <taxon>Bacillaceae</taxon>
        <taxon>Heyndrickxia</taxon>
    </lineage>
</organism>
<sequence>MAEYAGYVSMKDAVFIYSDELLSYRFSKEHPFNQFRLTLTLDLLKELNVIDKDDIVKPRMATDEELQLIHDPAYIAAVKSAGEGHLAEDIAENYGLGTEDTPMFPGMHEASALLVGGTLTAVDYVMTGQASHALHLGGGLHHGFRGKASGFCVYNDSSVAIKYIQEKYHARVLYIDTDAHHGDGVQWSFYDDNNVCTFSIHETGRYLFPGTGNVNEWGNGIGYGYSFNIPIDAFTEDESWLQCFTTTIKEVAAYFKPDVILTQNGADAHYYDPLTHLSASINIYREIPKIAHELAHQYCDGKWIAVGGGGYDIWRVVPRAWSMIWLEMINHPPLSGKLPDSWINKWKTKAPIPIATTWEDPQDLYKPIPRKQEITEKNFKTAERVLHFLQQQNTQKNSPLI</sequence>
<comment type="pathway">
    <text evidence="1">Ketone degradation; acetoin degradation.</text>
</comment>
<dbReference type="EMBL" id="LQYN01000011">
    <property type="protein sequence ID" value="KYD10753.1"/>
    <property type="molecule type" value="Genomic_DNA"/>
</dbReference>
<evidence type="ECO:0000313" key="7">
    <source>
        <dbReference type="Proteomes" id="UP000075666"/>
    </source>
</evidence>
<dbReference type="PATRIC" id="fig|46224.3.peg.596"/>
<evidence type="ECO:0000256" key="2">
    <source>
        <dbReference type="ARBA" id="ARBA00005947"/>
    </source>
</evidence>
<keyword evidence="7" id="KW-1185">Reference proteome</keyword>
<dbReference type="UniPathway" id="UPA00040"/>
<reference evidence="6 7" key="1">
    <citation type="submission" date="2016-01" db="EMBL/GenBank/DDBJ databases">
        <title>Genome Sequences of Twelve Sporeforming Bacillus Species Isolated from Foods.</title>
        <authorList>
            <person name="Berendsen E.M."/>
            <person name="Wells-Bennik M.H."/>
            <person name="Krawcyk A.O."/>
            <person name="De Jong A."/>
            <person name="Holsappel S."/>
            <person name="Eijlander R.T."/>
            <person name="Kuipers O.P."/>
        </authorList>
    </citation>
    <scope>NUCLEOTIDE SEQUENCE [LARGE SCALE GENOMIC DNA]</scope>
    <source>
        <strain evidence="6 7">B4102</strain>
    </source>
</reference>
<dbReference type="PANTHER" id="PTHR10625">
    <property type="entry name" value="HISTONE DEACETYLASE HDAC1-RELATED"/>
    <property type="match status" value="1"/>
</dbReference>
<comment type="caution">
    <text evidence="6">The sequence shown here is derived from an EMBL/GenBank/DDBJ whole genome shotgun (WGS) entry which is preliminary data.</text>
</comment>
<dbReference type="PRINTS" id="PR01272">
    <property type="entry name" value="ACUCPROTEIN"/>
</dbReference>
<gene>
    <name evidence="6" type="ORF">B4102_1538</name>
</gene>
<protein>
    <recommendedName>
        <fullName evidence="3">Acetoin utilization protein AcuC</fullName>
    </recommendedName>
</protein>
<dbReference type="GO" id="GO:0004407">
    <property type="term" value="F:histone deacetylase activity"/>
    <property type="evidence" value="ECO:0007669"/>
    <property type="project" value="TreeGrafter"/>
</dbReference>
<dbReference type="PRINTS" id="PR01270">
    <property type="entry name" value="HDASUPER"/>
</dbReference>
<keyword evidence="4" id="KW-0006">Acetoin catabolism</keyword>
<evidence type="ECO:0000259" key="5">
    <source>
        <dbReference type="Pfam" id="PF00850"/>
    </source>
</evidence>
<dbReference type="InterPro" id="IPR000286">
    <property type="entry name" value="HDACs"/>
</dbReference>
<dbReference type="GO" id="GO:0040029">
    <property type="term" value="P:epigenetic regulation of gene expression"/>
    <property type="evidence" value="ECO:0007669"/>
    <property type="project" value="TreeGrafter"/>
</dbReference>
<dbReference type="InterPro" id="IPR037138">
    <property type="entry name" value="His_deacetylse_dom_sf"/>
</dbReference>
<comment type="similarity">
    <text evidence="2">Belongs to the histone deacetylase family.</text>
</comment>
<dbReference type="SUPFAM" id="SSF52768">
    <property type="entry name" value="Arginase/deacetylase"/>
    <property type="match status" value="1"/>
</dbReference>
<name>A0A150LEG7_9BACI</name>
<evidence type="ECO:0000256" key="3">
    <source>
        <dbReference type="ARBA" id="ARBA00020218"/>
    </source>
</evidence>
<evidence type="ECO:0000256" key="1">
    <source>
        <dbReference type="ARBA" id="ARBA00005101"/>
    </source>
</evidence>
<evidence type="ECO:0000256" key="4">
    <source>
        <dbReference type="ARBA" id="ARBA00022627"/>
    </source>
</evidence>
<dbReference type="PANTHER" id="PTHR10625:SF10">
    <property type="entry name" value="HISTONE DEACETYLASE HDAC1"/>
    <property type="match status" value="1"/>
</dbReference>
<dbReference type="Proteomes" id="UP000075666">
    <property type="component" value="Unassembled WGS sequence"/>
</dbReference>